<dbReference type="AlphaFoldDB" id="A0A1I1Q6E3"/>
<dbReference type="EMBL" id="FOMJ01000002">
    <property type="protein sequence ID" value="SFD17615.1"/>
    <property type="molecule type" value="Genomic_DNA"/>
</dbReference>
<reference evidence="1 2" key="1">
    <citation type="submission" date="2016-10" db="EMBL/GenBank/DDBJ databases">
        <authorList>
            <person name="de Groot N.N."/>
        </authorList>
    </citation>
    <scope>NUCLEOTIDE SEQUENCE [LARGE SCALE GENOMIC DNA]</scope>
    <source>
        <strain evidence="1 2">HL3</strain>
    </source>
</reference>
<organism evidence="1 2">
    <name type="scientific">Thiohalospira halophila DSM 15071</name>
    <dbReference type="NCBI Taxonomy" id="1123397"/>
    <lineage>
        <taxon>Bacteria</taxon>
        <taxon>Pseudomonadati</taxon>
        <taxon>Pseudomonadota</taxon>
        <taxon>Gammaproteobacteria</taxon>
        <taxon>Thiohalospirales</taxon>
        <taxon>Thiohalospiraceae</taxon>
        <taxon>Thiohalospira</taxon>
    </lineage>
</organism>
<proteinExistence type="predicted"/>
<protein>
    <submittedName>
        <fullName evidence="1">Uncharacterized protein</fullName>
    </submittedName>
</protein>
<evidence type="ECO:0000313" key="1">
    <source>
        <dbReference type="EMBL" id="SFD17615.1"/>
    </source>
</evidence>
<name>A0A1I1Q6E3_9GAMM</name>
<keyword evidence="2" id="KW-1185">Reference proteome</keyword>
<gene>
    <name evidence="1" type="ORF">SAMN05660831_01012</name>
</gene>
<sequence length="68" mass="7349">MRVINEDKETLKVSIPPDKAQHLLTGLCEDADKLGDTARELAEALEAAGVEAPAELDAEHFEHVGPNE</sequence>
<dbReference type="Proteomes" id="UP000198611">
    <property type="component" value="Unassembled WGS sequence"/>
</dbReference>
<evidence type="ECO:0000313" key="2">
    <source>
        <dbReference type="Proteomes" id="UP000198611"/>
    </source>
</evidence>
<dbReference type="STRING" id="1123397.SAMN05660831_01012"/>
<dbReference type="RefSeq" id="WP_093427663.1">
    <property type="nucleotide sequence ID" value="NZ_FOMJ01000002.1"/>
</dbReference>
<accession>A0A1I1Q6E3</accession>